<dbReference type="EMBL" id="HBGV01012445">
    <property type="protein sequence ID" value="CAD9500476.1"/>
    <property type="molecule type" value="Transcribed_RNA"/>
</dbReference>
<evidence type="ECO:0000313" key="3">
    <source>
        <dbReference type="EMBL" id="CAD9500485.1"/>
    </source>
</evidence>
<feature type="signal peptide" evidence="1">
    <location>
        <begin position="1"/>
        <end position="20"/>
    </location>
</feature>
<evidence type="ECO:0000256" key="1">
    <source>
        <dbReference type="SAM" id="SignalP"/>
    </source>
</evidence>
<evidence type="ECO:0000313" key="2">
    <source>
        <dbReference type="EMBL" id="CAD9500476.1"/>
    </source>
</evidence>
<dbReference type="EMBL" id="HBGV01012446">
    <property type="protein sequence ID" value="CAD9500485.1"/>
    <property type="molecule type" value="Transcribed_RNA"/>
</dbReference>
<organism evidence="3">
    <name type="scientific">Helicotheca tamesis</name>
    <dbReference type="NCBI Taxonomy" id="374047"/>
    <lineage>
        <taxon>Eukaryota</taxon>
        <taxon>Sar</taxon>
        <taxon>Stramenopiles</taxon>
        <taxon>Ochrophyta</taxon>
        <taxon>Bacillariophyta</taxon>
        <taxon>Mediophyceae</taxon>
        <taxon>Lithodesmiophycidae</taxon>
        <taxon>Lithodesmiales</taxon>
        <taxon>Lithodesmiaceae</taxon>
        <taxon>Helicotheca</taxon>
    </lineage>
</organism>
<gene>
    <name evidence="2" type="ORF">HTAM1171_LOCUS7618</name>
    <name evidence="3" type="ORF">HTAM1171_LOCUS7619</name>
</gene>
<name>A0A6U0GSX0_9STRA</name>
<accession>A0A6U0GSX0</accession>
<feature type="chain" id="PRO_5036191844" evidence="1">
    <location>
        <begin position="21"/>
        <end position="229"/>
    </location>
</feature>
<dbReference type="AlphaFoldDB" id="A0A6U0GSX0"/>
<reference evidence="3" key="1">
    <citation type="submission" date="2021-01" db="EMBL/GenBank/DDBJ databases">
        <authorList>
            <person name="Corre E."/>
            <person name="Pelletier E."/>
            <person name="Niang G."/>
            <person name="Scheremetjew M."/>
            <person name="Finn R."/>
            <person name="Kale V."/>
            <person name="Holt S."/>
            <person name="Cochrane G."/>
            <person name="Meng A."/>
            <person name="Brown T."/>
            <person name="Cohen L."/>
        </authorList>
    </citation>
    <scope>NUCLEOTIDE SEQUENCE</scope>
    <source>
        <strain evidence="3">CCMP826</strain>
    </source>
</reference>
<sequence length="229" mass="25854">MKVGLFLSSTMLFFASLANGATVEATKETVDNGRYLLSSEKMAPPPPSEMYKELIYIEKDCRSYALTKINPDQNSTNIGDFQTFKCDLYEAAINFGQYGGDRVGETFWKCKVKALQNFNFGVFIEDFDDVGIWDCTITDILDTDGTSLRNEGVAINIDEPDLDREDVLWKQFHSHQGLFATVGGTGIAKGARGEMEVIWDFYKMTWFHVYTVEVWALEQPMIPLYGSGH</sequence>
<proteinExistence type="predicted"/>
<protein>
    <submittedName>
        <fullName evidence="3">Uncharacterized protein</fullName>
    </submittedName>
</protein>
<keyword evidence="1" id="KW-0732">Signal</keyword>